<dbReference type="PANTHER" id="PTHR34184:SF4">
    <property type="entry name" value="UPF0718 PROTEIN YCGR"/>
    <property type="match status" value="1"/>
</dbReference>
<dbReference type="Proteomes" id="UP000269097">
    <property type="component" value="Chromosome"/>
</dbReference>
<feature type="transmembrane region" description="Helical" evidence="8">
    <location>
        <begin position="156"/>
        <end position="177"/>
    </location>
</feature>
<evidence type="ECO:0000256" key="5">
    <source>
        <dbReference type="ARBA" id="ARBA00022989"/>
    </source>
</evidence>
<feature type="transmembrane region" description="Helical" evidence="8">
    <location>
        <begin position="125"/>
        <end position="144"/>
    </location>
</feature>
<evidence type="ECO:0000256" key="7">
    <source>
        <dbReference type="SAM" id="MobiDB-lite"/>
    </source>
</evidence>
<evidence type="ECO:0000256" key="3">
    <source>
        <dbReference type="ARBA" id="ARBA00022475"/>
    </source>
</evidence>
<feature type="transmembrane region" description="Helical" evidence="8">
    <location>
        <begin position="46"/>
        <end position="72"/>
    </location>
</feature>
<feature type="compositionally biased region" description="Basic residues" evidence="7">
    <location>
        <begin position="190"/>
        <end position="212"/>
    </location>
</feature>
<comment type="subcellular location">
    <subcellularLocation>
        <location evidence="1">Cell membrane</location>
        <topology evidence="1">Multi-pass membrane protein</topology>
    </subcellularLocation>
</comment>
<evidence type="ECO:0000313" key="10">
    <source>
        <dbReference type="Proteomes" id="UP000269097"/>
    </source>
</evidence>
<organism evidence="9 10">
    <name type="scientific">Cohnella candidum</name>
    <dbReference type="NCBI Taxonomy" id="2674991"/>
    <lineage>
        <taxon>Bacteria</taxon>
        <taxon>Bacillati</taxon>
        <taxon>Bacillota</taxon>
        <taxon>Bacilli</taxon>
        <taxon>Bacillales</taxon>
        <taxon>Paenibacillaceae</taxon>
        <taxon>Cohnella</taxon>
    </lineage>
</organism>
<name>A0A3G3K4E2_9BACL</name>
<dbReference type="AlphaFoldDB" id="A0A3G3K4E2"/>
<dbReference type="KEGG" id="coh:EAV92_22215"/>
<reference evidence="9 10" key="1">
    <citation type="submission" date="2018-10" db="EMBL/GenBank/DDBJ databases">
        <title>Genome Sequence of Cohnella sp.</title>
        <authorList>
            <person name="Srinivasan S."/>
            <person name="Kim M.K."/>
        </authorList>
    </citation>
    <scope>NUCLEOTIDE SEQUENCE [LARGE SCALE GENOMIC DNA]</scope>
    <source>
        <strain evidence="9 10">18JY8-7</strain>
    </source>
</reference>
<feature type="region of interest" description="Disordered" evidence="7">
    <location>
        <begin position="187"/>
        <end position="212"/>
    </location>
</feature>
<gene>
    <name evidence="9" type="ORF">EAV92_22215</name>
</gene>
<keyword evidence="10" id="KW-1185">Reference proteome</keyword>
<dbReference type="InterPro" id="IPR052923">
    <property type="entry name" value="UPF0718"/>
</dbReference>
<keyword evidence="4 8" id="KW-0812">Transmembrane</keyword>
<keyword evidence="6 8" id="KW-0472">Membrane</keyword>
<dbReference type="Pfam" id="PF03773">
    <property type="entry name" value="ArsP_1"/>
    <property type="match status" value="1"/>
</dbReference>
<accession>A0A3G3K4E2</accession>
<evidence type="ECO:0000256" key="4">
    <source>
        <dbReference type="ARBA" id="ARBA00022692"/>
    </source>
</evidence>
<feature type="transmembrane region" description="Helical" evidence="8">
    <location>
        <begin position="92"/>
        <end position="113"/>
    </location>
</feature>
<dbReference type="EMBL" id="CP033433">
    <property type="protein sequence ID" value="AYQ75031.1"/>
    <property type="molecule type" value="Genomic_DNA"/>
</dbReference>
<sequence length="350" mass="38303">MTSPVYRWSLNLLTAGCLILVYLIFTQRGLQSSVGIFTLRAEQWQAVKTVFLSIFLEALPFILLGVFVSSALNLFVSDNTLRRILPSHPVPGVLLACLLGVLLPVCECGMIPIVRGLIRKGMPAYLGITYILAAPILNPVTYASTHLAFRTQPEMAYYRMGLAFAAAAAIGWILYAFAKRDPLRAEAAHHPHHGHDHHHHGHDYSHHHHAHPSRRGNRVIQTLTHASDEFFEMGKYLLLGAFLTAVIQTFVSRQDLLSAGGGPLGSHLLMMGFAYVISLCSTSDAFIASSFAGTFPKGPLLTFLVFGPMLDFKNTLMMLAAFRTRFVVGLSALIAVVVLAASLLLEATLL</sequence>
<evidence type="ECO:0000313" key="9">
    <source>
        <dbReference type="EMBL" id="AYQ75031.1"/>
    </source>
</evidence>
<keyword evidence="5 8" id="KW-1133">Transmembrane helix</keyword>
<comment type="similarity">
    <text evidence="2">Belongs to the UPF0718 family.</text>
</comment>
<protein>
    <submittedName>
        <fullName evidence="9">Permease</fullName>
    </submittedName>
</protein>
<dbReference type="InterPro" id="IPR005524">
    <property type="entry name" value="DUF318"/>
</dbReference>
<evidence type="ECO:0000256" key="6">
    <source>
        <dbReference type="ARBA" id="ARBA00023136"/>
    </source>
</evidence>
<proteinExistence type="inferred from homology"/>
<dbReference type="RefSeq" id="WP_123043111.1">
    <property type="nucleotide sequence ID" value="NZ_CP033433.1"/>
</dbReference>
<feature type="transmembrane region" description="Helical" evidence="8">
    <location>
        <begin position="264"/>
        <end position="288"/>
    </location>
</feature>
<feature type="transmembrane region" description="Helical" evidence="8">
    <location>
        <begin position="6"/>
        <end position="25"/>
    </location>
</feature>
<evidence type="ECO:0000256" key="8">
    <source>
        <dbReference type="SAM" id="Phobius"/>
    </source>
</evidence>
<evidence type="ECO:0000256" key="2">
    <source>
        <dbReference type="ARBA" id="ARBA00006386"/>
    </source>
</evidence>
<evidence type="ECO:0000256" key="1">
    <source>
        <dbReference type="ARBA" id="ARBA00004651"/>
    </source>
</evidence>
<dbReference type="GO" id="GO:0005886">
    <property type="term" value="C:plasma membrane"/>
    <property type="evidence" value="ECO:0007669"/>
    <property type="project" value="UniProtKB-SubCell"/>
</dbReference>
<keyword evidence="3" id="KW-1003">Cell membrane</keyword>
<dbReference type="PANTHER" id="PTHR34184">
    <property type="entry name" value="UPF0718 PROTEIN YCGR"/>
    <property type="match status" value="1"/>
</dbReference>
<feature type="transmembrane region" description="Helical" evidence="8">
    <location>
        <begin position="326"/>
        <end position="345"/>
    </location>
</feature>